<protein>
    <recommendedName>
        <fullName evidence="2 8">Integration host factor subunit beta</fullName>
        <shortName evidence="8">IHF-beta</shortName>
    </recommendedName>
</protein>
<dbReference type="PRINTS" id="PR01727">
    <property type="entry name" value="DNABINDINGHU"/>
</dbReference>
<sequence>MLRSELVQKLADENTHLRPHDLERVVDVILDEIATALESGNRVELRGFGAFSVRKRDARVGRNPRTGESVEVEEKYVPFFKAGKELRARLNDGIDPEDR</sequence>
<keyword evidence="12" id="KW-1185">Reference proteome</keyword>
<dbReference type="InterPro" id="IPR000119">
    <property type="entry name" value="Hist_DNA-bd"/>
</dbReference>
<comment type="function">
    <text evidence="8 10">This protein is one of the two subunits of integration host factor, a specific DNA-binding protein that functions in genetic recombination as well as in transcriptional and translational control.</text>
</comment>
<evidence type="ECO:0000256" key="2">
    <source>
        <dbReference type="ARBA" id="ARBA00018700"/>
    </source>
</evidence>
<evidence type="ECO:0000256" key="5">
    <source>
        <dbReference type="ARBA" id="ARBA00023125"/>
    </source>
</evidence>
<dbReference type="InterPro" id="IPR010992">
    <property type="entry name" value="IHF-like_DNA-bd_dom_sf"/>
</dbReference>
<proteinExistence type="inferred from homology"/>
<evidence type="ECO:0000256" key="8">
    <source>
        <dbReference type="HAMAP-Rule" id="MF_00381"/>
    </source>
</evidence>
<dbReference type="PANTHER" id="PTHR33175:SF5">
    <property type="entry name" value="INTEGRATION HOST FACTOR SUBUNIT BETA"/>
    <property type="match status" value="1"/>
</dbReference>
<evidence type="ECO:0000256" key="7">
    <source>
        <dbReference type="ARBA" id="ARBA00023172"/>
    </source>
</evidence>
<reference evidence="12" key="1">
    <citation type="journal article" date="2019" name="Int. J. Syst. Evol. Microbiol.">
        <title>The Global Catalogue of Microorganisms (GCM) 10K type strain sequencing project: providing services to taxonomists for standard genome sequencing and annotation.</title>
        <authorList>
            <consortium name="The Broad Institute Genomics Platform"/>
            <consortium name="The Broad Institute Genome Sequencing Center for Infectious Disease"/>
            <person name="Wu L."/>
            <person name="Ma J."/>
        </authorList>
    </citation>
    <scope>NUCLEOTIDE SEQUENCE [LARGE SCALE GENOMIC DNA]</scope>
    <source>
        <strain evidence="12">CGMCC-1.15741</strain>
    </source>
</reference>
<evidence type="ECO:0000256" key="10">
    <source>
        <dbReference type="RuleBase" id="RU003941"/>
    </source>
</evidence>
<keyword evidence="5 8" id="KW-0238">DNA-binding</keyword>
<dbReference type="Gene3D" id="4.10.520.10">
    <property type="entry name" value="IHF-like DNA-binding proteins"/>
    <property type="match status" value="1"/>
</dbReference>
<comment type="caution">
    <text evidence="11">The sequence shown here is derived from an EMBL/GenBank/DDBJ whole genome shotgun (WGS) entry which is preliminary data.</text>
</comment>
<evidence type="ECO:0000256" key="1">
    <source>
        <dbReference type="ARBA" id="ARBA00010529"/>
    </source>
</evidence>
<dbReference type="CDD" id="cd13836">
    <property type="entry name" value="IHF_B"/>
    <property type="match status" value="1"/>
</dbReference>
<gene>
    <name evidence="8" type="primary">ihfB</name>
    <name evidence="8" type="synonym">himD</name>
    <name evidence="11" type="ORF">ACFQDM_11515</name>
</gene>
<keyword evidence="4 8" id="KW-0805">Transcription regulation</keyword>
<dbReference type="NCBIfam" id="TIGR00988">
    <property type="entry name" value="hip"/>
    <property type="match status" value="1"/>
</dbReference>
<dbReference type="Pfam" id="PF00216">
    <property type="entry name" value="Bac_DNA_binding"/>
    <property type="match status" value="1"/>
</dbReference>
<evidence type="ECO:0000256" key="3">
    <source>
        <dbReference type="ARBA" id="ARBA00022845"/>
    </source>
</evidence>
<dbReference type="InterPro" id="IPR005685">
    <property type="entry name" value="IHF_beta"/>
</dbReference>
<keyword evidence="3 8" id="KW-0810">Translation regulation</keyword>
<dbReference type="PROSITE" id="PS00045">
    <property type="entry name" value="HISTONE_LIKE"/>
    <property type="match status" value="1"/>
</dbReference>
<evidence type="ECO:0000256" key="4">
    <source>
        <dbReference type="ARBA" id="ARBA00023015"/>
    </source>
</evidence>
<comment type="similarity">
    <text evidence="1 8 9">Belongs to the bacterial histone-like protein family.</text>
</comment>
<name>A0ABW1SBF8_9PROT</name>
<dbReference type="EMBL" id="JBHSSW010000013">
    <property type="protein sequence ID" value="MFC6198713.1"/>
    <property type="molecule type" value="Genomic_DNA"/>
</dbReference>
<dbReference type="SUPFAM" id="SSF47729">
    <property type="entry name" value="IHF-like DNA-binding proteins"/>
    <property type="match status" value="1"/>
</dbReference>
<evidence type="ECO:0000313" key="11">
    <source>
        <dbReference type="EMBL" id="MFC6198713.1"/>
    </source>
</evidence>
<dbReference type="InterPro" id="IPR020816">
    <property type="entry name" value="Histone-like_DNA-bd_CS"/>
</dbReference>
<dbReference type="SMART" id="SM00411">
    <property type="entry name" value="BHL"/>
    <property type="match status" value="1"/>
</dbReference>
<accession>A0ABW1SBF8</accession>
<dbReference type="RefSeq" id="WP_377379291.1">
    <property type="nucleotide sequence ID" value="NZ_JBHSSW010000013.1"/>
</dbReference>
<dbReference type="NCBIfam" id="NF001222">
    <property type="entry name" value="PRK00199.1"/>
    <property type="match status" value="1"/>
</dbReference>
<keyword evidence="7 8" id="KW-0233">DNA recombination</keyword>
<evidence type="ECO:0000256" key="9">
    <source>
        <dbReference type="RuleBase" id="RU003939"/>
    </source>
</evidence>
<organism evidence="11 12">
    <name type="scientific">Ponticaulis profundi</name>
    <dbReference type="NCBI Taxonomy" id="2665222"/>
    <lineage>
        <taxon>Bacteria</taxon>
        <taxon>Pseudomonadati</taxon>
        <taxon>Pseudomonadota</taxon>
        <taxon>Alphaproteobacteria</taxon>
        <taxon>Hyphomonadales</taxon>
        <taxon>Hyphomonadaceae</taxon>
        <taxon>Ponticaulis</taxon>
    </lineage>
</organism>
<keyword evidence="6 8" id="KW-0804">Transcription</keyword>
<dbReference type="Proteomes" id="UP001596303">
    <property type="component" value="Unassembled WGS sequence"/>
</dbReference>
<comment type="subunit">
    <text evidence="8 10">Heterodimer of an alpha and a beta chain.</text>
</comment>
<dbReference type="HAMAP" id="MF_00381">
    <property type="entry name" value="IHF_beta"/>
    <property type="match status" value="1"/>
</dbReference>
<evidence type="ECO:0000256" key="6">
    <source>
        <dbReference type="ARBA" id="ARBA00023163"/>
    </source>
</evidence>
<evidence type="ECO:0000313" key="12">
    <source>
        <dbReference type="Proteomes" id="UP001596303"/>
    </source>
</evidence>
<dbReference type="PANTHER" id="PTHR33175">
    <property type="entry name" value="DNA-BINDING PROTEIN HU"/>
    <property type="match status" value="1"/>
</dbReference>